<feature type="non-terminal residue" evidence="3">
    <location>
        <position position="1"/>
    </location>
</feature>
<dbReference type="OrthoDB" id="10577173at2759"/>
<dbReference type="Proteomes" id="UP000242913">
    <property type="component" value="Unassembled WGS sequence"/>
</dbReference>
<keyword evidence="2" id="KW-0812">Transmembrane</keyword>
<feature type="compositionally biased region" description="Pro residues" evidence="1">
    <location>
        <begin position="28"/>
        <end position="37"/>
    </location>
</feature>
<protein>
    <submittedName>
        <fullName evidence="3">Uncharacterized protein</fullName>
    </submittedName>
</protein>
<accession>A0A238BIQ5</accession>
<gene>
    <name evidence="3" type="ORF">X798_07684</name>
</gene>
<keyword evidence="2" id="KW-0472">Membrane</keyword>
<organism evidence="3 4">
    <name type="scientific">Onchocerca flexuosa</name>
    <dbReference type="NCBI Taxonomy" id="387005"/>
    <lineage>
        <taxon>Eukaryota</taxon>
        <taxon>Metazoa</taxon>
        <taxon>Ecdysozoa</taxon>
        <taxon>Nematoda</taxon>
        <taxon>Chromadorea</taxon>
        <taxon>Rhabditida</taxon>
        <taxon>Spirurina</taxon>
        <taxon>Spiruromorpha</taxon>
        <taxon>Filarioidea</taxon>
        <taxon>Onchocercidae</taxon>
        <taxon>Onchocerca</taxon>
    </lineage>
</organism>
<proteinExistence type="predicted"/>
<feature type="compositionally biased region" description="Low complexity" evidence="1">
    <location>
        <begin position="81"/>
        <end position="97"/>
    </location>
</feature>
<evidence type="ECO:0000313" key="3">
    <source>
        <dbReference type="EMBL" id="OZC05349.1"/>
    </source>
</evidence>
<reference evidence="3 4" key="1">
    <citation type="submission" date="2015-12" db="EMBL/GenBank/DDBJ databases">
        <title>Draft genome of the nematode, Onchocerca flexuosa.</title>
        <authorList>
            <person name="Mitreva M."/>
        </authorList>
    </citation>
    <scope>NUCLEOTIDE SEQUENCE [LARGE SCALE GENOMIC DNA]</scope>
    <source>
        <strain evidence="3">Red Deer</strain>
    </source>
</reference>
<dbReference type="AlphaFoldDB" id="A0A238BIQ5"/>
<feature type="transmembrane region" description="Helical" evidence="2">
    <location>
        <begin position="213"/>
        <end position="235"/>
    </location>
</feature>
<feature type="compositionally biased region" description="Polar residues" evidence="1">
    <location>
        <begin position="13"/>
        <end position="25"/>
    </location>
</feature>
<evidence type="ECO:0000256" key="1">
    <source>
        <dbReference type="SAM" id="MobiDB-lite"/>
    </source>
</evidence>
<keyword evidence="2" id="KW-1133">Transmembrane helix</keyword>
<dbReference type="EMBL" id="KZ271522">
    <property type="protein sequence ID" value="OZC05349.1"/>
    <property type="molecule type" value="Genomic_DNA"/>
</dbReference>
<sequence>FHHLEHLDPTDLNYKSNESPYQSNELIHPPPGPPAPPINLSQSSYLIHPSPSPPAPPIRLSQSPYLIHPSPGPPAPPVRLSQSSYFQSSSKSVYSIDSDNEDTSTSSQAEEYGQLPLQTGEEAQETTVHYEKRITYKRLIRMRRNSTDQHFSSTPAIILRPKLQRIANVDLPEQCIMVFDIEDESNEEIQSANLNRLFDPIKISRTCFSTARLTTLLVVAIAIFTIVILALVFALRKRRIFLDDDFIK</sequence>
<feature type="region of interest" description="Disordered" evidence="1">
    <location>
        <begin position="1"/>
        <end position="112"/>
    </location>
</feature>
<name>A0A238BIQ5_9BILA</name>
<keyword evidence="4" id="KW-1185">Reference proteome</keyword>
<evidence type="ECO:0000256" key="2">
    <source>
        <dbReference type="SAM" id="Phobius"/>
    </source>
</evidence>
<evidence type="ECO:0000313" key="4">
    <source>
        <dbReference type="Proteomes" id="UP000242913"/>
    </source>
</evidence>